<dbReference type="Pfam" id="PF01243">
    <property type="entry name" value="PNPOx_N"/>
    <property type="match status" value="1"/>
</dbReference>
<name>A0A3E5ELN6_BACUN</name>
<evidence type="ECO:0000256" key="5">
    <source>
        <dbReference type="HAMAP-Rule" id="MF_01629"/>
    </source>
</evidence>
<feature type="binding site" evidence="5 7">
    <location>
        <position position="186"/>
    </location>
    <ligand>
        <name>FMN</name>
        <dbReference type="ChEBI" id="CHEBI:58210"/>
    </ligand>
</feature>
<evidence type="ECO:0000259" key="9">
    <source>
        <dbReference type="Pfam" id="PF10590"/>
    </source>
</evidence>
<proteinExistence type="inferred from homology"/>
<dbReference type="Gene3D" id="2.30.110.10">
    <property type="entry name" value="Electron Transport, Fmn-binding Protein, Chain A"/>
    <property type="match status" value="1"/>
</dbReference>
<feature type="binding site" evidence="6">
    <location>
        <begin position="9"/>
        <end position="12"/>
    </location>
    <ligand>
        <name>substrate</name>
    </ligand>
</feature>
<evidence type="ECO:0000256" key="7">
    <source>
        <dbReference type="PIRSR" id="PIRSR000190-2"/>
    </source>
</evidence>
<keyword evidence="3 5" id="KW-0288">FMN</keyword>
<comment type="pathway">
    <text evidence="5">Cofactor metabolism; pyridoxal 5'-phosphate salvage; pyridoxal 5'-phosphate from pyridoxine 5'-phosphate: step 1/1.</text>
</comment>
<dbReference type="NCBIfam" id="TIGR00558">
    <property type="entry name" value="pdxH"/>
    <property type="match status" value="1"/>
</dbReference>
<dbReference type="InterPro" id="IPR000659">
    <property type="entry name" value="Pyridox_Oxase"/>
</dbReference>
<evidence type="ECO:0000256" key="6">
    <source>
        <dbReference type="PIRSR" id="PIRSR000190-1"/>
    </source>
</evidence>
<dbReference type="PANTHER" id="PTHR10851">
    <property type="entry name" value="PYRIDOXINE-5-PHOSPHATE OXIDASE"/>
    <property type="match status" value="1"/>
</dbReference>
<dbReference type="PIRSF" id="PIRSF000190">
    <property type="entry name" value="Pyd_amn-ph_oxd"/>
    <property type="match status" value="1"/>
</dbReference>
<feature type="binding site" evidence="5 6">
    <location>
        <position position="124"/>
    </location>
    <ligand>
        <name>substrate</name>
    </ligand>
</feature>
<feature type="binding site" evidence="5 7">
    <location>
        <position position="83"/>
    </location>
    <ligand>
        <name>FMN</name>
        <dbReference type="ChEBI" id="CHEBI:58210"/>
    </ligand>
</feature>
<dbReference type="Proteomes" id="UP000260759">
    <property type="component" value="Unassembled WGS sequence"/>
</dbReference>
<comment type="subunit">
    <text evidence="5">Homodimer.</text>
</comment>
<dbReference type="InterPro" id="IPR019740">
    <property type="entry name" value="Pyridox_Oxase_CS"/>
</dbReference>
<gene>
    <name evidence="5 10" type="primary">pdxH</name>
    <name evidence="10" type="ORF">DXB37_19165</name>
</gene>
<accession>A0A3E5ELN6</accession>
<evidence type="ECO:0000256" key="2">
    <source>
        <dbReference type="ARBA" id="ARBA00022630"/>
    </source>
</evidence>
<evidence type="ECO:0000256" key="1">
    <source>
        <dbReference type="ARBA" id="ARBA00007301"/>
    </source>
</evidence>
<keyword evidence="5" id="KW-0664">Pyridoxine biosynthesis</keyword>
<evidence type="ECO:0000313" key="10">
    <source>
        <dbReference type="EMBL" id="RGN89758.1"/>
    </source>
</evidence>
<dbReference type="EMBL" id="QSVA01000024">
    <property type="protein sequence ID" value="RGN89758.1"/>
    <property type="molecule type" value="Genomic_DNA"/>
</dbReference>
<feature type="binding site" evidence="5 7">
    <location>
        <position position="84"/>
    </location>
    <ligand>
        <name>FMN</name>
        <dbReference type="ChEBI" id="CHEBI:58210"/>
    </ligand>
</feature>
<dbReference type="InterPro" id="IPR019576">
    <property type="entry name" value="Pyridoxamine_oxidase_dimer_C"/>
</dbReference>
<keyword evidence="2 5" id="KW-0285">Flavoprotein</keyword>
<evidence type="ECO:0000259" key="8">
    <source>
        <dbReference type="Pfam" id="PF01243"/>
    </source>
</evidence>
<feature type="binding site" evidence="5 6">
    <location>
        <begin position="192"/>
        <end position="194"/>
    </location>
    <ligand>
        <name>substrate</name>
    </ligand>
</feature>
<reference evidence="10 11" key="1">
    <citation type="submission" date="2018-08" db="EMBL/GenBank/DDBJ databases">
        <title>A genome reference for cultivated species of the human gut microbiota.</title>
        <authorList>
            <person name="Zou Y."/>
            <person name="Xue W."/>
            <person name="Luo G."/>
        </authorList>
    </citation>
    <scope>NUCLEOTIDE SEQUENCE [LARGE SCALE GENOMIC DNA]</scope>
    <source>
        <strain evidence="10 11">OM03-4</strain>
    </source>
</reference>
<dbReference type="GO" id="GO:0010181">
    <property type="term" value="F:FMN binding"/>
    <property type="evidence" value="ECO:0007669"/>
    <property type="project" value="UniProtKB-UniRule"/>
</dbReference>
<dbReference type="InterPro" id="IPR011576">
    <property type="entry name" value="Pyridox_Oxase_N"/>
</dbReference>
<dbReference type="PROSITE" id="PS01064">
    <property type="entry name" value="PYRIDOX_OXIDASE"/>
    <property type="match status" value="1"/>
</dbReference>
<dbReference type="SUPFAM" id="SSF50475">
    <property type="entry name" value="FMN-binding split barrel"/>
    <property type="match status" value="1"/>
</dbReference>
<dbReference type="GO" id="GO:0008615">
    <property type="term" value="P:pyridoxine biosynthetic process"/>
    <property type="evidence" value="ECO:0007669"/>
    <property type="project" value="UniProtKB-UniRule"/>
</dbReference>
<comment type="catalytic activity">
    <reaction evidence="5">
        <text>pyridoxamine 5'-phosphate + O2 + H2O = pyridoxal 5'-phosphate + H2O2 + NH4(+)</text>
        <dbReference type="Rhea" id="RHEA:15817"/>
        <dbReference type="ChEBI" id="CHEBI:15377"/>
        <dbReference type="ChEBI" id="CHEBI:15379"/>
        <dbReference type="ChEBI" id="CHEBI:16240"/>
        <dbReference type="ChEBI" id="CHEBI:28938"/>
        <dbReference type="ChEBI" id="CHEBI:58451"/>
        <dbReference type="ChEBI" id="CHEBI:597326"/>
        <dbReference type="EC" id="1.4.3.5"/>
    </reaction>
</comment>
<feature type="binding site" evidence="5 6">
    <location>
        <position position="132"/>
    </location>
    <ligand>
        <name>substrate</name>
    </ligand>
</feature>
<evidence type="ECO:0000256" key="3">
    <source>
        <dbReference type="ARBA" id="ARBA00022643"/>
    </source>
</evidence>
<feature type="binding site" evidence="5 7">
    <location>
        <begin position="141"/>
        <end position="142"/>
    </location>
    <ligand>
        <name>FMN</name>
        <dbReference type="ChEBI" id="CHEBI:58210"/>
    </ligand>
</feature>
<comment type="caution">
    <text evidence="10">The sequence shown here is derived from an EMBL/GenBank/DDBJ whole genome shotgun (WGS) entry which is preliminary data.</text>
</comment>
<dbReference type="NCBIfam" id="NF004231">
    <property type="entry name" value="PRK05679.1"/>
    <property type="match status" value="1"/>
</dbReference>
<dbReference type="HAMAP" id="MF_01629">
    <property type="entry name" value="PdxH"/>
    <property type="match status" value="1"/>
</dbReference>
<feature type="binding site" evidence="5 7">
    <location>
        <position position="196"/>
    </location>
    <ligand>
        <name>FMN</name>
        <dbReference type="ChEBI" id="CHEBI:58210"/>
    </ligand>
</feature>
<comment type="cofactor">
    <cofactor evidence="5 7">
        <name>FMN</name>
        <dbReference type="ChEBI" id="CHEBI:58210"/>
    </cofactor>
    <text evidence="5 7">Binds 1 FMN per subunit.</text>
</comment>
<dbReference type="EC" id="1.4.3.5" evidence="5"/>
<feature type="binding site" evidence="5 6">
    <location>
        <position position="67"/>
    </location>
    <ligand>
        <name>substrate</name>
    </ligand>
</feature>
<dbReference type="PANTHER" id="PTHR10851:SF0">
    <property type="entry name" value="PYRIDOXINE-5'-PHOSPHATE OXIDASE"/>
    <property type="match status" value="1"/>
</dbReference>
<feature type="binding site" evidence="5 6">
    <location>
        <position position="128"/>
    </location>
    <ligand>
        <name>substrate</name>
    </ligand>
</feature>
<dbReference type="RefSeq" id="WP_117601492.1">
    <property type="nucleotide sequence ID" value="NZ_CAXTFB010000013.1"/>
</dbReference>
<comment type="catalytic activity">
    <reaction evidence="5">
        <text>pyridoxine 5'-phosphate + O2 = pyridoxal 5'-phosphate + H2O2</text>
        <dbReference type="Rhea" id="RHEA:15149"/>
        <dbReference type="ChEBI" id="CHEBI:15379"/>
        <dbReference type="ChEBI" id="CHEBI:16240"/>
        <dbReference type="ChEBI" id="CHEBI:58589"/>
        <dbReference type="ChEBI" id="CHEBI:597326"/>
        <dbReference type="EC" id="1.4.3.5"/>
    </reaction>
</comment>
<sequence>MKSQLFDIRREYKKGRLTPGNLNDNPLEQFDHWLNDAIHSDEYEPTAMTVATASTDGHPSTRTVLLKGVENGRFIFFTNYESRKGRQLTANPYISLSFVWHKLERQIHIEGKAERCAPADSDTYFASRPYKSKIGARISPQSHVIGSRMEIMRAFVREAATWVGQSIKRPDNWGGFAVTPFRFEFWQGRESRLHDRFLYSQQADGSWKKERLAP</sequence>
<protein>
    <recommendedName>
        <fullName evidence="5">Pyridoxine/pyridoxamine 5'-phosphate oxidase</fullName>
        <ecNumber evidence="5">1.4.3.5</ecNumber>
    </recommendedName>
    <alternativeName>
        <fullName evidence="5">PNP/PMP oxidase</fullName>
        <shortName evidence="5">PNPOx</shortName>
    </alternativeName>
    <alternativeName>
        <fullName evidence="5">Pyridoxal 5'-phosphate synthase</fullName>
    </alternativeName>
</protein>
<keyword evidence="4 5" id="KW-0560">Oxidoreductase</keyword>
<comment type="function">
    <text evidence="5">Catalyzes the oxidation of either pyridoxine 5'-phosphate (PNP) or pyridoxamine 5'-phosphate (PMP) into pyridoxal 5'-phosphate (PLP).</text>
</comment>
<feature type="domain" description="Pyridoxamine 5'-phosphate oxidase N-terminal" evidence="8">
    <location>
        <begin position="44"/>
        <end position="151"/>
    </location>
</feature>
<comment type="similarity">
    <text evidence="1 5">Belongs to the pyridoxamine 5'-phosphate oxidase family.</text>
</comment>
<dbReference type="InterPro" id="IPR012349">
    <property type="entry name" value="Split_barrel_FMN-bd"/>
</dbReference>
<comment type="pathway">
    <text evidence="5">Cofactor metabolism; pyridoxal 5'-phosphate salvage; pyridoxal 5'-phosphate from pyridoxamine 5'-phosphate: step 1/1.</text>
</comment>
<organism evidence="10 11">
    <name type="scientific">Bacteroides uniformis</name>
    <dbReference type="NCBI Taxonomy" id="820"/>
    <lineage>
        <taxon>Bacteria</taxon>
        <taxon>Pseudomonadati</taxon>
        <taxon>Bacteroidota</taxon>
        <taxon>Bacteroidia</taxon>
        <taxon>Bacteroidales</taxon>
        <taxon>Bacteroidaceae</taxon>
        <taxon>Bacteroides</taxon>
    </lineage>
</organism>
<feature type="binding site" evidence="5 7">
    <location>
        <begin position="77"/>
        <end position="78"/>
    </location>
    <ligand>
        <name>FMN</name>
        <dbReference type="ChEBI" id="CHEBI:58210"/>
    </ligand>
</feature>
<dbReference type="GO" id="GO:0004733">
    <property type="term" value="F:pyridoxamine phosphate oxidase activity"/>
    <property type="evidence" value="ECO:0007669"/>
    <property type="project" value="UniProtKB-UniRule"/>
</dbReference>
<feature type="domain" description="Pyridoxine 5'-phosphate oxidase dimerisation C-terminal" evidence="9">
    <location>
        <begin position="173"/>
        <end position="214"/>
    </location>
</feature>
<evidence type="ECO:0000256" key="4">
    <source>
        <dbReference type="ARBA" id="ARBA00023002"/>
    </source>
</evidence>
<dbReference type="UniPathway" id="UPA01068">
    <property type="reaction ID" value="UER00304"/>
</dbReference>
<dbReference type="AlphaFoldDB" id="A0A3E5ELN6"/>
<evidence type="ECO:0000313" key="11">
    <source>
        <dbReference type="Proteomes" id="UP000260759"/>
    </source>
</evidence>
<dbReference type="Pfam" id="PF10590">
    <property type="entry name" value="PNP_phzG_C"/>
    <property type="match status" value="1"/>
</dbReference>
<feature type="binding site" evidence="5 7">
    <location>
        <begin position="62"/>
        <end position="67"/>
    </location>
    <ligand>
        <name>FMN</name>
        <dbReference type="ChEBI" id="CHEBI:58210"/>
    </ligand>
</feature>
<feature type="binding site" evidence="5 7">
    <location>
        <position position="106"/>
    </location>
    <ligand>
        <name>FMN</name>
        <dbReference type="ChEBI" id="CHEBI:58210"/>
    </ligand>
</feature>